<sequence>MTDLSRRWCLHRDDIATSSAGRMISSPTTCNVQCVSPSTAITTRSSSRSRKLMSEKSMTHSDESIWRLAPAFVPRDPPDLTVWRSSGFKQSFVYGVPSFTLPFVPEDCRKFIAGVYGVIVIVLGDVNCFRLATCWWRWLVGKERIMGILVILNKFVWNVS</sequence>
<dbReference type="Gramene" id="FCD_00028888-RA">
    <property type="protein sequence ID" value="FCD_00028888-RA:cds"/>
    <property type="gene ID" value="FCD_00028888"/>
</dbReference>
<dbReference type="AlphaFoldDB" id="A0AA88J0H5"/>
<evidence type="ECO:0000313" key="2">
    <source>
        <dbReference type="Proteomes" id="UP001187192"/>
    </source>
</evidence>
<evidence type="ECO:0000313" key="1">
    <source>
        <dbReference type="EMBL" id="GMN58835.1"/>
    </source>
</evidence>
<dbReference type="Proteomes" id="UP001187192">
    <property type="component" value="Unassembled WGS sequence"/>
</dbReference>
<proteinExistence type="predicted"/>
<reference evidence="1" key="1">
    <citation type="submission" date="2023-07" db="EMBL/GenBank/DDBJ databases">
        <title>draft genome sequence of fig (Ficus carica).</title>
        <authorList>
            <person name="Takahashi T."/>
            <person name="Nishimura K."/>
        </authorList>
    </citation>
    <scope>NUCLEOTIDE SEQUENCE</scope>
</reference>
<protein>
    <submittedName>
        <fullName evidence="1">Uncharacterized protein</fullName>
    </submittedName>
</protein>
<keyword evidence="2" id="KW-1185">Reference proteome</keyword>
<name>A0AA88J0H5_FICCA</name>
<organism evidence="1 2">
    <name type="scientific">Ficus carica</name>
    <name type="common">Common fig</name>
    <dbReference type="NCBI Taxonomy" id="3494"/>
    <lineage>
        <taxon>Eukaryota</taxon>
        <taxon>Viridiplantae</taxon>
        <taxon>Streptophyta</taxon>
        <taxon>Embryophyta</taxon>
        <taxon>Tracheophyta</taxon>
        <taxon>Spermatophyta</taxon>
        <taxon>Magnoliopsida</taxon>
        <taxon>eudicotyledons</taxon>
        <taxon>Gunneridae</taxon>
        <taxon>Pentapetalae</taxon>
        <taxon>rosids</taxon>
        <taxon>fabids</taxon>
        <taxon>Rosales</taxon>
        <taxon>Moraceae</taxon>
        <taxon>Ficeae</taxon>
        <taxon>Ficus</taxon>
    </lineage>
</organism>
<accession>A0AA88J0H5</accession>
<dbReference type="EMBL" id="BTGU01000081">
    <property type="protein sequence ID" value="GMN58835.1"/>
    <property type="molecule type" value="Genomic_DNA"/>
</dbReference>
<comment type="caution">
    <text evidence="1">The sequence shown here is derived from an EMBL/GenBank/DDBJ whole genome shotgun (WGS) entry which is preliminary data.</text>
</comment>
<gene>
    <name evidence="1" type="ORF">TIFTF001_027938</name>
</gene>